<gene>
    <name evidence="2" type="ORF">SDC9_129230</name>
</gene>
<proteinExistence type="predicted"/>
<organism evidence="2">
    <name type="scientific">bioreactor metagenome</name>
    <dbReference type="NCBI Taxonomy" id="1076179"/>
    <lineage>
        <taxon>unclassified sequences</taxon>
        <taxon>metagenomes</taxon>
        <taxon>ecological metagenomes</taxon>
    </lineage>
</organism>
<name>A0A645CZ22_9ZZZZ</name>
<evidence type="ECO:0000313" key="2">
    <source>
        <dbReference type="EMBL" id="MPM82169.1"/>
    </source>
</evidence>
<comment type="caution">
    <text evidence="2">The sequence shown here is derived from an EMBL/GenBank/DDBJ whole genome shotgun (WGS) entry which is preliminary data.</text>
</comment>
<feature type="region of interest" description="Disordered" evidence="1">
    <location>
        <begin position="16"/>
        <end position="40"/>
    </location>
</feature>
<protein>
    <submittedName>
        <fullName evidence="2">Uncharacterized protein</fullName>
    </submittedName>
</protein>
<reference evidence="2" key="1">
    <citation type="submission" date="2019-08" db="EMBL/GenBank/DDBJ databases">
        <authorList>
            <person name="Kucharzyk K."/>
            <person name="Murdoch R.W."/>
            <person name="Higgins S."/>
            <person name="Loffler F."/>
        </authorList>
    </citation>
    <scope>NUCLEOTIDE SEQUENCE</scope>
</reference>
<dbReference type="AlphaFoldDB" id="A0A645CZ22"/>
<accession>A0A645CZ22</accession>
<evidence type="ECO:0000256" key="1">
    <source>
        <dbReference type="SAM" id="MobiDB-lite"/>
    </source>
</evidence>
<dbReference type="EMBL" id="VSSQ01031329">
    <property type="protein sequence ID" value="MPM82169.1"/>
    <property type="molecule type" value="Genomic_DNA"/>
</dbReference>
<sequence>MLNSLVNLITKFKDKKNEEDASVDMQNATDTIANDIPLEQ</sequence>